<dbReference type="KEGG" id="pbar:105429381"/>
<sequence>MVAMMLLVPVAQRHDPHYRKLLWSEHAGTLRYLKLPIEKLVLPMKEYLYPEEEDTSLIENYITTLVRRIVKQTRCPVPYAIAVHHSAMYLKRSNRLAVQMRAQVEKLWDRDIANTLLHYVPPRLM</sequence>
<dbReference type="RefSeq" id="XP_011640631.1">
    <property type="nucleotide sequence ID" value="XM_011642329.2"/>
</dbReference>
<dbReference type="OrthoDB" id="348201at2759"/>
<evidence type="ECO:0000313" key="3">
    <source>
        <dbReference type="RefSeq" id="XP_011640631.1"/>
    </source>
</evidence>
<dbReference type="Proteomes" id="UP000504615">
    <property type="component" value="Unplaced"/>
</dbReference>
<dbReference type="GO" id="GO:0006366">
    <property type="term" value="P:transcription by RNA polymerase II"/>
    <property type="evidence" value="ECO:0007669"/>
    <property type="project" value="InterPro"/>
</dbReference>
<name>A0A6I9WHF2_9HYME</name>
<feature type="domain" description="RPAP1/MINIYO-like TPR repeats" evidence="1">
    <location>
        <begin position="3"/>
        <end position="95"/>
    </location>
</feature>
<evidence type="ECO:0000259" key="1">
    <source>
        <dbReference type="Pfam" id="PF25766"/>
    </source>
</evidence>
<gene>
    <name evidence="3" type="primary">LOC105429381</name>
</gene>
<evidence type="ECO:0000313" key="2">
    <source>
        <dbReference type="Proteomes" id="UP000504615"/>
    </source>
</evidence>
<reference evidence="3" key="1">
    <citation type="submission" date="2025-08" db="UniProtKB">
        <authorList>
            <consortium name="RefSeq"/>
        </authorList>
    </citation>
    <scope>IDENTIFICATION</scope>
</reference>
<dbReference type="PANTHER" id="PTHR21483">
    <property type="entry name" value="RNA POLYMERASE II-ASSOCIATED PROTEIN 1"/>
    <property type="match status" value="1"/>
</dbReference>
<dbReference type="PANTHER" id="PTHR21483:SF18">
    <property type="entry name" value="RNA POLYMERASE II-ASSOCIATED PROTEIN 1"/>
    <property type="match status" value="1"/>
</dbReference>
<accession>A0A6I9WHF2</accession>
<proteinExistence type="predicted"/>
<dbReference type="Pfam" id="PF25766">
    <property type="entry name" value="TPR_RPAP1"/>
    <property type="match status" value="1"/>
</dbReference>
<keyword evidence="2" id="KW-1185">Reference proteome</keyword>
<dbReference type="GeneID" id="105429381"/>
<dbReference type="InterPro" id="IPR057989">
    <property type="entry name" value="TPR_RPAP1/MINIYO-like"/>
</dbReference>
<organism evidence="2 3">
    <name type="scientific">Pogonomyrmex barbatus</name>
    <name type="common">red harvester ant</name>
    <dbReference type="NCBI Taxonomy" id="144034"/>
    <lineage>
        <taxon>Eukaryota</taxon>
        <taxon>Metazoa</taxon>
        <taxon>Ecdysozoa</taxon>
        <taxon>Arthropoda</taxon>
        <taxon>Hexapoda</taxon>
        <taxon>Insecta</taxon>
        <taxon>Pterygota</taxon>
        <taxon>Neoptera</taxon>
        <taxon>Endopterygota</taxon>
        <taxon>Hymenoptera</taxon>
        <taxon>Apocrita</taxon>
        <taxon>Aculeata</taxon>
        <taxon>Formicoidea</taxon>
        <taxon>Formicidae</taxon>
        <taxon>Myrmicinae</taxon>
        <taxon>Pogonomyrmex</taxon>
    </lineage>
</organism>
<protein>
    <submittedName>
        <fullName evidence="3">RNA polymerase II-associated protein 1-like</fullName>
    </submittedName>
</protein>
<dbReference type="InterPro" id="IPR039913">
    <property type="entry name" value="RPAP1/Rba50"/>
</dbReference>
<dbReference type="AlphaFoldDB" id="A0A6I9WHF2"/>